<accession>A0A1R4EDU1</accession>
<dbReference type="OrthoDB" id="6703663at2"/>
<proteinExistence type="predicted"/>
<gene>
    <name evidence="1" type="ORF">A1019T_00617</name>
</gene>
<dbReference type="RefSeq" id="WP_077448055.1">
    <property type="nucleotide sequence ID" value="NZ_FUGD01000055.1"/>
</dbReference>
<dbReference type="STRING" id="1945520.A1019T_00617"/>
<reference evidence="2" key="1">
    <citation type="submission" date="2017-02" db="EMBL/GenBank/DDBJ databases">
        <authorList>
            <person name="Mornico D."/>
        </authorList>
    </citation>
    <scope>NUCLEOTIDE SEQUENCE [LARGE SCALE GENOMIC DNA]</scope>
</reference>
<organism evidence="1 2">
    <name type="scientific">Psychrobacter pasteurii</name>
    <dbReference type="NCBI Taxonomy" id="1945520"/>
    <lineage>
        <taxon>Bacteria</taxon>
        <taxon>Pseudomonadati</taxon>
        <taxon>Pseudomonadota</taxon>
        <taxon>Gammaproteobacteria</taxon>
        <taxon>Moraxellales</taxon>
        <taxon>Moraxellaceae</taxon>
        <taxon>Psychrobacter</taxon>
    </lineage>
</organism>
<evidence type="ECO:0000313" key="1">
    <source>
        <dbReference type="EMBL" id="SJM36654.1"/>
    </source>
</evidence>
<sequence length="220" mass="25036">MTYYFGFEPTEKLADMIFEAEHIISSGKDEPYYPLRNDIAQQIGRELIDNMLVNLINVIPDPERQEKMRGIVVKIEGATETMLNILLGKDKNKEVLPNFEYMKNETVFEDNAGNMRVGFKLNEATAKTILEGFDATTPDSVDKEKLVEALFAMNHAVVDHFITRFSETLPLGLIKRKSVPVAKAGINKALEVAINKLFPQLPNQSLNRLVNFYRPFIIEK</sequence>
<dbReference type="EMBL" id="FUGD01000055">
    <property type="protein sequence ID" value="SJM36654.1"/>
    <property type="molecule type" value="Genomic_DNA"/>
</dbReference>
<dbReference type="Proteomes" id="UP000188169">
    <property type="component" value="Unassembled WGS sequence"/>
</dbReference>
<name>A0A1R4EDU1_9GAMM</name>
<keyword evidence="2" id="KW-1185">Reference proteome</keyword>
<protein>
    <submittedName>
        <fullName evidence="1">Uncharacterized protein</fullName>
    </submittedName>
</protein>
<dbReference type="AlphaFoldDB" id="A0A1R4EDU1"/>
<evidence type="ECO:0000313" key="2">
    <source>
        <dbReference type="Proteomes" id="UP000188169"/>
    </source>
</evidence>